<comment type="subunit">
    <text evidence="4 15">Monomer.</text>
</comment>
<dbReference type="GO" id="GO:0005737">
    <property type="term" value="C:cytoplasm"/>
    <property type="evidence" value="ECO:0007669"/>
    <property type="project" value="UniProtKB-SubCell"/>
</dbReference>
<dbReference type="InterPro" id="IPR023586">
    <property type="entry name" value="Ile-tRNA-ligase_type2"/>
</dbReference>
<evidence type="ECO:0000256" key="3">
    <source>
        <dbReference type="ARBA" id="ARBA00007078"/>
    </source>
</evidence>
<keyword evidence="8 15" id="KW-0547">Nucleotide-binding</keyword>
<dbReference type="RefSeq" id="WP_123591472.1">
    <property type="nucleotide sequence ID" value="NZ_AYKF01000090.1"/>
</dbReference>
<dbReference type="InterPro" id="IPR013155">
    <property type="entry name" value="M/V/L/I-tRNA-synth_anticd-bd"/>
</dbReference>
<dbReference type="Pfam" id="PF19302">
    <property type="entry name" value="DUF5915"/>
    <property type="match status" value="1"/>
</dbReference>
<dbReference type="Gene3D" id="1.10.730.10">
    <property type="entry name" value="Isoleucyl-tRNA Synthetase, Domain 1"/>
    <property type="match status" value="1"/>
</dbReference>
<comment type="function">
    <text evidence="13 15">Catalyzes the attachment of isoleucine to tRNA(Ile). As IleRS can inadvertently accommodate and process structurally similar amino acids such as valine, to avoid such errors it has two additional distinct tRNA(Ile)-dependent editing activities. One activity is designated as 'pretransfer' editing and involves the hydrolysis of activated Val-AMP. The other activity is designated 'posttransfer' editing and involves deacylation of mischarged Val-tRNA(Ile).</text>
</comment>
<keyword evidence="11 15" id="KW-0648">Protein biosynthesis</keyword>
<comment type="similarity">
    <text evidence="3 15">Belongs to the class-I aminoacyl-tRNA synthetase family. IleS type 2 subfamily.</text>
</comment>
<evidence type="ECO:0000256" key="15">
    <source>
        <dbReference type="HAMAP-Rule" id="MF_02003"/>
    </source>
</evidence>
<dbReference type="EMBL" id="AYKF01000090">
    <property type="protein sequence ID" value="ROO27879.1"/>
    <property type="molecule type" value="Genomic_DNA"/>
</dbReference>
<dbReference type="Pfam" id="PF00133">
    <property type="entry name" value="tRNA-synt_1"/>
    <property type="match status" value="1"/>
</dbReference>
<dbReference type="InterPro" id="IPR002301">
    <property type="entry name" value="Ile-tRNA-ligase"/>
</dbReference>
<dbReference type="CDD" id="cd00818">
    <property type="entry name" value="IleRS_core"/>
    <property type="match status" value="1"/>
</dbReference>
<evidence type="ECO:0000313" key="19">
    <source>
        <dbReference type="Proteomes" id="UP000285123"/>
    </source>
</evidence>
<sequence>MTGFAEHKSLNLPALDAEIRRRWQADGVFEASTARRADAPVFTFYEGPPTANGRPGIHHVLGRTVKDAFCRYKTMRGYRVDRKAGWDTHGLPVEIEVEKELGLQSREDIEAYGIDKYNAACRESVLRYKSQWDELTRRIGYWVDLDAPYVTFSNEYIESVWWLLKQLHEQGLLYKGHKIHWYSPGSGTVLSSHEVSLGYKEVQDPSITVKFFLEDEPDVAILAWTTTPWTMPSNVALAVGPDIAYARVRAADGSLYIVARDCVAATLGDDAEILETFGADALIGRRYKPPYDVFADHPEADNAWYVIAADFITTDDGTGIAHEAPAFGADDFNVTSAAGMPVFNPIERDGHFRADFPLVGGQWFKDADKPIARDLKDRGLLFDQSVTVHNYPHDWRKGTPLMNYPVESWFVATQQHKDKLVEYNKAINWFPPHVGTGRFGDWLANNVDWALSRHRYWGTPLPIWVNDNDPADIVVIGSIAELRAITEKAGAGDQVADDESLDLHKPQVDEITWTAADGGTMRRVPEIIDVWFDSGAMPFAQWHYPFENKDTFEANFPADFICEGVDQTRGWFYSLHAIGTLIQDSPAYRNVIVNGLLLDANGEKMSKSKGNTVDPFEALDTHGADVIRWYMLSNSPPWDNTKYADRGLRETRTKVFGTLENVYAFFATYANIDGFDTAMPAPAVADRPELDRWILSRLQSTAGEAVAALDAYNPTRAARAVERFVDALSNWYIRRSRARFWAGARADDDAGEDDAAVADKRAAYHTTRTCLRDVAALMAPIAPFFSDWLYARVAGASEPASVHLTDYPTADETLVDEALERRMRLARAVVANVLALRNEAGVNVRQPLARILVVEEPGVARADIDAVASIVREEVNVDAIEFVAGTGDLVRRSAKPDFRGLGKRLGKRMKPVAAAVAALDDDAIAAYMRDGAITIEADGEPIELGPDDLVVSAEGVEGWLVGREDGVTVALDSTLDDSLRERGLAREVINRVQRLRKQADFHVADRIRVQYSADAGLARAIDAHDATLTRETLATAYVAENEPAGEVVEHFEIDGAAITLALTRLS</sequence>
<comment type="domain">
    <text evidence="15">IleRS has two distinct active sites: one for aminoacylation and one for editing. The misactivated valine is translocated from the active site to the editing site, which sterically excludes the correctly activated isoleucine. The single editing site contains two valyl binding pockets, one specific for each substrate (Val-AMP or Val-tRNA(Ile)).</text>
</comment>
<dbReference type="InterPro" id="IPR014729">
    <property type="entry name" value="Rossmann-like_a/b/a_fold"/>
</dbReference>
<evidence type="ECO:0000259" key="16">
    <source>
        <dbReference type="Pfam" id="PF00133"/>
    </source>
</evidence>
<evidence type="ECO:0000256" key="6">
    <source>
        <dbReference type="ARBA" id="ARBA00022598"/>
    </source>
</evidence>
<dbReference type="PANTHER" id="PTHR42780:SF1">
    <property type="entry name" value="ISOLEUCINE--TRNA LIGASE, CYTOPLASMIC"/>
    <property type="match status" value="1"/>
</dbReference>
<dbReference type="EC" id="6.1.1.5" evidence="15"/>
<keyword evidence="5 15" id="KW-0963">Cytoplasm</keyword>
<dbReference type="GO" id="GO:0005524">
    <property type="term" value="F:ATP binding"/>
    <property type="evidence" value="ECO:0007669"/>
    <property type="project" value="UniProtKB-UniRule"/>
</dbReference>
<dbReference type="PANTHER" id="PTHR42780">
    <property type="entry name" value="SOLEUCYL-TRNA SYNTHETASE"/>
    <property type="match status" value="1"/>
</dbReference>
<dbReference type="GO" id="GO:0006428">
    <property type="term" value="P:isoleucyl-tRNA aminoacylation"/>
    <property type="evidence" value="ECO:0007669"/>
    <property type="project" value="UniProtKB-UniRule"/>
</dbReference>
<dbReference type="GO" id="GO:0008270">
    <property type="term" value="F:zinc ion binding"/>
    <property type="evidence" value="ECO:0007669"/>
    <property type="project" value="UniProtKB-UniRule"/>
</dbReference>
<evidence type="ECO:0000256" key="14">
    <source>
        <dbReference type="ARBA" id="ARBA00048359"/>
    </source>
</evidence>
<keyword evidence="10 15" id="KW-0067">ATP-binding</keyword>
<feature type="short sequence motif" description="'HIGH' region" evidence="15">
    <location>
        <begin position="49"/>
        <end position="59"/>
    </location>
</feature>
<keyword evidence="6 15" id="KW-0436">Ligase</keyword>
<dbReference type="Pfam" id="PF08264">
    <property type="entry name" value="Anticodon_1"/>
    <property type="match status" value="1"/>
</dbReference>
<feature type="short sequence motif" description="'KMSKS' region" evidence="15">
    <location>
        <begin position="604"/>
        <end position="608"/>
    </location>
</feature>
<dbReference type="GO" id="GO:0000049">
    <property type="term" value="F:tRNA binding"/>
    <property type="evidence" value="ECO:0007669"/>
    <property type="project" value="InterPro"/>
</dbReference>
<evidence type="ECO:0000256" key="7">
    <source>
        <dbReference type="ARBA" id="ARBA00022723"/>
    </source>
</evidence>
<evidence type="ECO:0000256" key="2">
    <source>
        <dbReference type="ARBA" id="ARBA00004496"/>
    </source>
</evidence>
<dbReference type="Gene3D" id="3.90.740.10">
    <property type="entry name" value="Valyl/Leucyl/Isoleucyl-tRNA synthetase, editing domain"/>
    <property type="match status" value="1"/>
</dbReference>
<keyword evidence="7 15" id="KW-0479">Metal-binding</keyword>
<dbReference type="SUPFAM" id="SSF50677">
    <property type="entry name" value="ValRS/IleRS/LeuRS editing domain"/>
    <property type="match status" value="1"/>
</dbReference>
<evidence type="ECO:0000256" key="5">
    <source>
        <dbReference type="ARBA" id="ARBA00022490"/>
    </source>
</evidence>
<dbReference type="InterPro" id="IPR002300">
    <property type="entry name" value="aa-tRNA-synth_Ia"/>
</dbReference>
<organism evidence="18 19">
    <name type="scientific">Salinisphaera orenii YIM 95161</name>
    <dbReference type="NCBI Taxonomy" id="1051139"/>
    <lineage>
        <taxon>Bacteria</taxon>
        <taxon>Pseudomonadati</taxon>
        <taxon>Pseudomonadota</taxon>
        <taxon>Gammaproteobacteria</taxon>
        <taxon>Salinisphaerales</taxon>
        <taxon>Salinisphaeraceae</taxon>
        <taxon>Salinisphaera</taxon>
    </lineage>
</organism>
<dbReference type="HAMAP" id="MF_02003">
    <property type="entry name" value="Ile_tRNA_synth_type2"/>
    <property type="match status" value="1"/>
</dbReference>
<name>A0A423PQJ6_9GAMM</name>
<dbReference type="GO" id="GO:0004822">
    <property type="term" value="F:isoleucine-tRNA ligase activity"/>
    <property type="evidence" value="ECO:0007669"/>
    <property type="project" value="UniProtKB-UniRule"/>
</dbReference>
<evidence type="ECO:0000256" key="12">
    <source>
        <dbReference type="ARBA" id="ARBA00023146"/>
    </source>
</evidence>
<dbReference type="OrthoDB" id="9810365at2"/>
<comment type="caution">
    <text evidence="18">The sequence shown here is derived from an EMBL/GenBank/DDBJ whole genome shotgun (WGS) entry which is preliminary data.</text>
</comment>
<protein>
    <recommendedName>
        <fullName evidence="15">Isoleucine--tRNA ligase</fullName>
        <ecNumber evidence="15">6.1.1.5</ecNumber>
    </recommendedName>
    <alternativeName>
        <fullName evidence="15">Isoleucyl-tRNA synthetase</fullName>
        <shortName evidence="15">IleRS</shortName>
    </alternativeName>
</protein>
<comment type="cofactor">
    <cofactor evidence="1 15">
        <name>Zn(2+)</name>
        <dbReference type="ChEBI" id="CHEBI:29105"/>
    </cofactor>
</comment>
<keyword evidence="9 15" id="KW-0862">Zinc</keyword>
<dbReference type="CDD" id="cd07961">
    <property type="entry name" value="Anticodon_Ia_Ile_ABEc"/>
    <property type="match status" value="1"/>
</dbReference>
<dbReference type="Proteomes" id="UP000285123">
    <property type="component" value="Unassembled WGS sequence"/>
</dbReference>
<evidence type="ECO:0000313" key="18">
    <source>
        <dbReference type="EMBL" id="ROO27879.1"/>
    </source>
</evidence>
<dbReference type="InterPro" id="IPR009008">
    <property type="entry name" value="Val/Leu/Ile-tRNA-synth_edit"/>
</dbReference>
<reference evidence="18 19" key="1">
    <citation type="submission" date="2013-10" db="EMBL/GenBank/DDBJ databases">
        <title>Salinisphaera halophila YIM 95161 Genome Sequencing.</title>
        <authorList>
            <person name="Lai Q."/>
            <person name="Li C."/>
            <person name="Shao Z."/>
        </authorList>
    </citation>
    <scope>NUCLEOTIDE SEQUENCE [LARGE SCALE GENOMIC DNA]</scope>
    <source>
        <strain evidence="18 19">YIM 95161</strain>
    </source>
</reference>
<evidence type="ECO:0000256" key="1">
    <source>
        <dbReference type="ARBA" id="ARBA00001947"/>
    </source>
</evidence>
<gene>
    <name evidence="15" type="primary">ileS</name>
    <name evidence="18" type="ORF">SAHL_11085</name>
</gene>
<dbReference type="InterPro" id="IPR009080">
    <property type="entry name" value="tRNAsynth_Ia_anticodon-bd"/>
</dbReference>
<feature type="domain" description="Methionyl/Valyl/Leucyl/Isoleucyl-tRNA synthetase anticodon-binding" evidence="17">
    <location>
        <begin position="691"/>
        <end position="849"/>
    </location>
</feature>
<accession>A0A423PQJ6</accession>
<dbReference type="SUPFAM" id="SSF47323">
    <property type="entry name" value="Anticodon-binding domain of a subclass of class I aminoacyl-tRNA synthetases"/>
    <property type="match status" value="1"/>
</dbReference>
<evidence type="ECO:0000256" key="11">
    <source>
        <dbReference type="ARBA" id="ARBA00022917"/>
    </source>
</evidence>
<dbReference type="GO" id="GO:0002161">
    <property type="term" value="F:aminoacyl-tRNA deacylase activity"/>
    <property type="evidence" value="ECO:0007669"/>
    <property type="project" value="InterPro"/>
</dbReference>
<evidence type="ECO:0000256" key="4">
    <source>
        <dbReference type="ARBA" id="ARBA00011245"/>
    </source>
</evidence>
<dbReference type="FunFam" id="3.40.50.620:FF:000075">
    <property type="entry name" value="Isoleucine--tRNA ligase"/>
    <property type="match status" value="1"/>
</dbReference>
<dbReference type="NCBIfam" id="TIGR00392">
    <property type="entry name" value="ileS"/>
    <property type="match status" value="1"/>
</dbReference>
<dbReference type="AlphaFoldDB" id="A0A423PQJ6"/>
<evidence type="ECO:0000256" key="10">
    <source>
        <dbReference type="ARBA" id="ARBA00022840"/>
    </source>
</evidence>
<keyword evidence="12 15" id="KW-0030">Aminoacyl-tRNA synthetase</keyword>
<dbReference type="Gene3D" id="3.40.50.620">
    <property type="entry name" value="HUPs"/>
    <property type="match status" value="2"/>
</dbReference>
<evidence type="ECO:0000256" key="9">
    <source>
        <dbReference type="ARBA" id="ARBA00022833"/>
    </source>
</evidence>
<dbReference type="InterPro" id="IPR033709">
    <property type="entry name" value="Anticodon_Ile_ABEc"/>
</dbReference>
<comment type="catalytic activity">
    <reaction evidence="14 15">
        <text>tRNA(Ile) + L-isoleucine + ATP = L-isoleucyl-tRNA(Ile) + AMP + diphosphate</text>
        <dbReference type="Rhea" id="RHEA:11060"/>
        <dbReference type="Rhea" id="RHEA-COMP:9666"/>
        <dbReference type="Rhea" id="RHEA-COMP:9695"/>
        <dbReference type="ChEBI" id="CHEBI:30616"/>
        <dbReference type="ChEBI" id="CHEBI:33019"/>
        <dbReference type="ChEBI" id="CHEBI:58045"/>
        <dbReference type="ChEBI" id="CHEBI:78442"/>
        <dbReference type="ChEBI" id="CHEBI:78528"/>
        <dbReference type="ChEBI" id="CHEBI:456215"/>
        <dbReference type="EC" id="6.1.1.5"/>
    </reaction>
</comment>
<dbReference type="PRINTS" id="PR00984">
    <property type="entry name" value="TRNASYNTHILE"/>
</dbReference>
<evidence type="ECO:0000259" key="17">
    <source>
        <dbReference type="Pfam" id="PF08264"/>
    </source>
</evidence>
<evidence type="ECO:0000256" key="8">
    <source>
        <dbReference type="ARBA" id="ARBA00022741"/>
    </source>
</evidence>
<dbReference type="FunFam" id="3.40.50.620:FF:000063">
    <property type="entry name" value="Isoleucine--tRNA ligase"/>
    <property type="match status" value="1"/>
</dbReference>
<feature type="binding site" evidence="15">
    <location>
        <position position="607"/>
    </location>
    <ligand>
        <name>ATP</name>
        <dbReference type="ChEBI" id="CHEBI:30616"/>
    </ligand>
</feature>
<proteinExistence type="inferred from homology"/>
<comment type="subcellular location">
    <subcellularLocation>
        <location evidence="2 15">Cytoplasm</location>
    </subcellularLocation>
</comment>
<evidence type="ECO:0000256" key="13">
    <source>
        <dbReference type="ARBA" id="ARBA00025217"/>
    </source>
</evidence>
<dbReference type="SUPFAM" id="SSF52374">
    <property type="entry name" value="Nucleotidylyl transferase"/>
    <property type="match status" value="1"/>
</dbReference>
<feature type="domain" description="Aminoacyl-tRNA synthetase class Ia" evidence="16">
    <location>
        <begin position="20"/>
        <end position="636"/>
    </location>
</feature>